<dbReference type="EMBL" id="CAJVPP010004049">
    <property type="protein sequence ID" value="CAG8642719.1"/>
    <property type="molecule type" value="Genomic_DNA"/>
</dbReference>
<sequence length="68" mass="7629">DDLFSGCTIASSVQYPPSNYEPMLQVKSWSGKRIDLDINNHSFYLFITVQYSINSNNKNLLSQILAGA</sequence>
<evidence type="ECO:0000313" key="1">
    <source>
        <dbReference type="EMBL" id="CAG8642719.1"/>
    </source>
</evidence>
<keyword evidence="2" id="KW-1185">Reference proteome</keyword>
<name>A0A9N9DNW7_FUNMO</name>
<comment type="caution">
    <text evidence="1">The sequence shown here is derived from an EMBL/GenBank/DDBJ whole genome shotgun (WGS) entry which is preliminary data.</text>
</comment>
<evidence type="ECO:0000313" key="2">
    <source>
        <dbReference type="Proteomes" id="UP000789375"/>
    </source>
</evidence>
<protein>
    <submittedName>
        <fullName evidence="1">723_t:CDS:1</fullName>
    </submittedName>
</protein>
<dbReference type="Proteomes" id="UP000789375">
    <property type="component" value="Unassembled WGS sequence"/>
</dbReference>
<organism evidence="1 2">
    <name type="scientific">Funneliformis mosseae</name>
    <name type="common">Endomycorrhizal fungus</name>
    <name type="synonym">Glomus mosseae</name>
    <dbReference type="NCBI Taxonomy" id="27381"/>
    <lineage>
        <taxon>Eukaryota</taxon>
        <taxon>Fungi</taxon>
        <taxon>Fungi incertae sedis</taxon>
        <taxon>Mucoromycota</taxon>
        <taxon>Glomeromycotina</taxon>
        <taxon>Glomeromycetes</taxon>
        <taxon>Glomerales</taxon>
        <taxon>Glomeraceae</taxon>
        <taxon>Funneliformis</taxon>
    </lineage>
</organism>
<reference evidence="1" key="1">
    <citation type="submission" date="2021-06" db="EMBL/GenBank/DDBJ databases">
        <authorList>
            <person name="Kallberg Y."/>
            <person name="Tangrot J."/>
            <person name="Rosling A."/>
        </authorList>
    </citation>
    <scope>NUCLEOTIDE SEQUENCE</scope>
    <source>
        <strain evidence="1">87-6 pot B 2015</strain>
    </source>
</reference>
<gene>
    <name evidence="1" type="ORF">FMOSSE_LOCUS11071</name>
</gene>
<feature type="non-terminal residue" evidence="1">
    <location>
        <position position="68"/>
    </location>
</feature>
<proteinExistence type="predicted"/>
<dbReference type="AlphaFoldDB" id="A0A9N9DNW7"/>
<accession>A0A9N9DNW7</accession>